<dbReference type="Proteomes" id="UP000076727">
    <property type="component" value="Unassembled WGS sequence"/>
</dbReference>
<dbReference type="EMBL" id="KV429049">
    <property type="protein sequence ID" value="KZT70774.1"/>
    <property type="molecule type" value="Genomic_DNA"/>
</dbReference>
<accession>A0A165RHW8</accession>
<sequence>MREASLANAITLNGCAASTLSVRLESIVEGELEAHGVDDSEDGPVIKSRSCFGLDTMVSGACPGLMKTSHPLAMVLQWVGCVIGLDRRWTDDCGGDARQALVL</sequence>
<evidence type="ECO:0000313" key="2">
    <source>
        <dbReference type="Proteomes" id="UP000076727"/>
    </source>
</evidence>
<protein>
    <submittedName>
        <fullName evidence="1">Uncharacterized protein</fullName>
    </submittedName>
</protein>
<gene>
    <name evidence="1" type="ORF">DAEQUDRAFT_165714</name>
</gene>
<dbReference type="AlphaFoldDB" id="A0A165RHW8"/>
<name>A0A165RHW8_9APHY</name>
<keyword evidence="2" id="KW-1185">Reference proteome</keyword>
<evidence type="ECO:0000313" key="1">
    <source>
        <dbReference type="EMBL" id="KZT70774.1"/>
    </source>
</evidence>
<proteinExistence type="predicted"/>
<reference evidence="1 2" key="1">
    <citation type="journal article" date="2016" name="Mol. Biol. Evol.">
        <title>Comparative Genomics of Early-Diverging Mushroom-Forming Fungi Provides Insights into the Origins of Lignocellulose Decay Capabilities.</title>
        <authorList>
            <person name="Nagy L.G."/>
            <person name="Riley R."/>
            <person name="Tritt A."/>
            <person name="Adam C."/>
            <person name="Daum C."/>
            <person name="Floudas D."/>
            <person name="Sun H."/>
            <person name="Yadav J.S."/>
            <person name="Pangilinan J."/>
            <person name="Larsson K.H."/>
            <person name="Matsuura K."/>
            <person name="Barry K."/>
            <person name="Labutti K."/>
            <person name="Kuo R."/>
            <person name="Ohm R.A."/>
            <person name="Bhattacharya S.S."/>
            <person name="Shirouzu T."/>
            <person name="Yoshinaga Y."/>
            <person name="Martin F.M."/>
            <person name="Grigoriev I.V."/>
            <person name="Hibbett D.S."/>
        </authorList>
    </citation>
    <scope>NUCLEOTIDE SEQUENCE [LARGE SCALE GENOMIC DNA]</scope>
    <source>
        <strain evidence="1 2">L-15889</strain>
    </source>
</reference>
<organism evidence="1 2">
    <name type="scientific">Daedalea quercina L-15889</name>
    <dbReference type="NCBI Taxonomy" id="1314783"/>
    <lineage>
        <taxon>Eukaryota</taxon>
        <taxon>Fungi</taxon>
        <taxon>Dikarya</taxon>
        <taxon>Basidiomycota</taxon>
        <taxon>Agaricomycotina</taxon>
        <taxon>Agaricomycetes</taxon>
        <taxon>Polyporales</taxon>
        <taxon>Fomitopsis</taxon>
    </lineage>
</organism>